<dbReference type="RefSeq" id="WP_101177808.1">
    <property type="nucleotide sequence ID" value="NZ_PISE01000030.1"/>
</dbReference>
<dbReference type="Gene3D" id="2.30.110.10">
    <property type="entry name" value="Electron Transport, Fmn-binding Protein, Chain A"/>
    <property type="match status" value="1"/>
</dbReference>
<evidence type="ECO:0000313" key="2">
    <source>
        <dbReference type="EMBL" id="PKG23039.1"/>
    </source>
</evidence>
<dbReference type="InterPro" id="IPR052917">
    <property type="entry name" value="Stress-Dev_Protein"/>
</dbReference>
<dbReference type="Pfam" id="PF01243">
    <property type="entry name" value="PNPOx_N"/>
    <property type="match status" value="1"/>
</dbReference>
<dbReference type="PANTHER" id="PTHR34818:SF1">
    <property type="entry name" value="PROTEIN BLI-3"/>
    <property type="match status" value="1"/>
</dbReference>
<proteinExistence type="predicted"/>
<accession>A0A2N0Z0L1</accession>
<dbReference type="OrthoDB" id="5431160at2"/>
<evidence type="ECO:0000259" key="1">
    <source>
        <dbReference type="Pfam" id="PF01243"/>
    </source>
</evidence>
<reference evidence="2 3" key="1">
    <citation type="journal article" date="2003" name="Int. J. Syst. Evol. Microbiol.">
        <title>Bacillus nealsonii sp. nov., isolated from a spacecraft-assembly facility, whose spores are gamma-radiation resistant.</title>
        <authorList>
            <person name="Venkateswaran K."/>
            <person name="Kempf M."/>
            <person name="Chen F."/>
            <person name="Satomi M."/>
            <person name="Nicholson W."/>
            <person name="Kern R."/>
        </authorList>
    </citation>
    <scope>NUCLEOTIDE SEQUENCE [LARGE SCALE GENOMIC DNA]</scope>
    <source>
        <strain evidence="2 3">FO-92</strain>
    </source>
</reference>
<sequence length="136" mass="15492">MTKDKVIHLFKNHKIGTLATIKDNKPYSRFMLFFAKELTLYSATNKQTHKVDTIEENPSVHILLGLENGGYNGAYCEVEANVEIDEAPENKEAFWSDQLSNWLTGPNDPNYVLLKFTPHKIRYFADVGAEAEEISL</sequence>
<dbReference type="PANTHER" id="PTHR34818">
    <property type="entry name" value="PROTEIN BLI-3"/>
    <property type="match status" value="1"/>
</dbReference>
<gene>
    <name evidence="2" type="ORF">CWS01_13930</name>
</gene>
<dbReference type="InterPro" id="IPR011576">
    <property type="entry name" value="Pyridox_Oxase_N"/>
</dbReference>
<evidence type="ECO:0000313" key="3">
    <source>
        <dbReference type="Proteomes" id="UP000233375"/>
    </source>
</evidence>
<name>A0A2N0Z0L1_9BACI</name>
<dbReference type="EMBL" id="PISE01000030">
    <property type="protein sequence ID" value="PKG23039.1"/>
    <property type="molecule type" value="Genomic_DNA"/>
</dbReference>
<comment type="caution">
    <text evidence="2">The sequence shown here is derived from an EMBL/GenBank/DDBJ whole genome shotgun (WGS) entry which is preliminary data.</text>
</comment>
<keyword evidence="3" id="KW-1185">Reference proteome</keyword>
<organism evidence="2 3">
    <name type="scientific">Niallia nealsonii</name>
    <dbReference type="NCBI Taxonomy" id="115979"/>
    <lineage>
        <taxon>Bacteria</taxon>
        <taxon>Bacillati</taxon>
        <taxon>Bacillota</taxon>
        <taxon>Bacilli</taxon>
        <taxon>Bacillales</taxon>
        <taxon>Bacillaceae</taxon>
        <taxon>Niallia</taxon>
    </lineage>
</organism>
<feature type="domain" description="Pyridoxamine 5'-phosphate oxidase N-terminal" evidence="1">
    <location>
        <begin position="4"/>
        <end position="123"/>
    </location>
</feature>
<dbReference type="Proteomes" id="UP000233375">
    <property type="component" value="Unassembled WGS sequence"/>
</dbReference>
<dbReference type="AlphaFoldDB" id="A0A2N0Z0L1"/>
<protein>
    <submittedName>
        <fullName evidence="2">General stress protein</fullName>
    </submittedName>
</protein>
<dbReference type="SUPFAM" id="SSF50475">
    <property type="entry name" value="FMN-binding split barrel"/>
    <property type="match status" value="1"/>
</dbReference>
<dbReference type="InterPro" id="IPR012349">
    <property type="entry name" value="Split_barrel_FMN-bd"/>
</dbReference>